<dbReference type="FunFam" id="1.20.1720.10:FF:000005">
    <property type="entry name" value="Bcr/CflA family efflux transporter"/>
    <property type="match status" value="1"/>
</dbReference>
<sequence length="401" mass="42208">MSVSPFKSAGARLFMASVLGFLAAMGPLCTDLYLPALPSMAEQLSSSASQMQLSITACLLGLSLGQIVLGPFSDAHGRKFPLLCSLAVFILASFFCSRASGVGELVVLRFIQGLAGSGGVVLSRAIACDLFRGTELTKFFSLLMLINGVAPIFGPVLGGQIMNFFQWPAIFLFLTLCGVAQFSLVFFGYSETLPGEKRVQGGMLQSIRSMLRLFGNRVFLSYMLIQGFVMAGFFGYISASPFVLQNLYGLSAQQYALCFGLNGFGIMLFAQITGRLCTAYGDRKLLFAGVFLSLLSAVCVAVVAVLHLPVAFMTGALFFFVSSIGITTTTSFSLAIAAQKGGAGSASGLLGVTSFVFGAAASPLVGLGGSSTAVPMAVVAVISSLCVLFFFFMARRNDKKA</sequence>
<reference evidence="10" key="1">
    <citation type="journal article" date="2021" name="PeerJ">
        <title>Extensive microbial diversity within the chicken gut microbiome revealed by metagenomics and culture.</title>
        <authorList>
            <person name="Gilroy R."/>
            <person name="Ravi A."/>
            <person name="Getino M."/>
            <person name="Pursley I."/>
            <person name="Horton D.L."/>
            <person name="Alikhan N.F."/>
            <person name="Baker D."/>
            <person name="Gharbi K."/>
            <person name="Hall N."/>
            <person name="Watson M."/>
            <person name="Adriaenssens E.M."/>
            <person name="Foster-Nyarko E."/>
            <person name="Jarju S."/>
            <person name="Secka A."/>
            <person name="Antonio M."/>
            <person name="Oren A."/>
            <person name="Chaudhuri R.R."/>
            <person name="La Ragione R."/>
            <person name="Hildebrand F."/>
            <person name="Pallen M.J."/>
        </authorList>
    </citation>
    <scope>NUCLEOTIDE SEQUENCE</scope>
    <source>
        <strain evidence="10">ChiGjej2B2-19336</strain>
    </source>
</reference>
<evidence type="ECO:0000256" key="4">
    <source>
        <dbReference type="ARBA" id="ARBA00022475"/>
    </source>
</evidence>
<dbReference type="InterPro" id="IPR004812">
    <property type="entry name" value="Efflux_drug-R_Bcr/CmlA"/>
</dbReference>
<gene>
    <name evidence="10" type="ORF">K8W16_02680</name>
</gene>
<dbReference type="NCBIfam" id="TIGR00710">
    <property type="entry name" value="efflux_Bcr_CflA"/>
    <property type="match status" value="1"/>
</dbReference>
<comment type="subcellular location">
    <subcellularLocation>
        <location evidence="1">Cell membrane</location>
        <topology evidence="1">Multi-pass membrane protein</topology>
    </subcellularLocation>
</comment>
<evidence type="ECO:0000256" key="3">
    <source>
        <dbReference type="ARBA" id="ARBA00022448"/>
    </source>
</evidence>
<evidence type="ECO:0000256" key="1">
    <source>
        <dbReference type="ARBA" id="ARBA00004651"/>
    </source>
</evidence>
<dbReference type="PANTHER" id="PTHR23502">
    <property type="entry name" value="MAJOR FACILITATOR SUPERFAMILY"/>
    <property type="match status" value="1"/>
</dbReference>
<feature type="transmembrane region" description="Helical" evidence="8">
    <location>
        <begin position="139"/>
        <end position="158"/>
    </location>
</feature>
<feature type="transmembrane region" description="Helical" evidence="8">
    <location>
        <begin position="254"/>
        <end position="273"/>
    </location>
</feature>
<dbReference type="Proteomes" id="UP000698963">
    <property type="component" value="Unassembled WGS sequence"/>
</dbReference>
<dbReference type="GO" id="GO:0005886">
    <property type="term" value="C:plasma membrane"/>
    <property type="evidence" value="ECO:0007669"/>
    <property type="project" value="UniProtKB-SubCell"/>
</dbReference>
<dbReference type="SUPFAM" id="SSF103473">
    <property type="entry name" value="MFS general substrate transporter"/>
    <property type="match status" value="1"/>
</dbReference>
<accession>A0A921AUC6</accession>
<protein>
    <submittedName>
        <fullName evidence="10">Multidrug effflux MFS transporter</fullName>
    </submittedName>
</protein>
<dbReference type="EMBL" id="DYZA01000049">
    <property type="protein sequence ID" value="HJD96537.1"/>
    <property type="molecule type" value="Genomic_DNA"/>
</dbReference>
<feature type="transmembrane region" description="Helical" evidence="8">
    <location>
        <begin position="51"/>
        <end position="70"/>
    </location>
</feature>
<dbReference type="Pfam" id="PF07690">
    <property type="entry name" value="MFS_1"/>
    <property type="match status" value="1"/>
</dbReference>
<dbReference type="PANTHER" id="PTHR23502:SF132">
    <property type="entry name" value="POLYAMINE TRANSPORTER 2-RELATED"/>
    <property type="match status" value="1"/>
</dbReference>
<feature type="transmembrane region" description="Helical" evidence="8">
    <location>
        <begin position="218"/>
        <end position="239"/>
    </location>
</feature>
<feature type="transmembrane region" description="Helical" evidence="8">
    <location>
        <begin position="349"/>
        <end position="367"/>
    </location>
</feature>
<keyword evidence="5 8" id="KW-0812">Transmembrane</keyword>
<evidence type="ECO:0000256" key="8">
    <source>
        <dbReference type="SAM" id="Phobius"/>
    </source>
</evidence>
<dbReference type="InterPro" id="IPR011701">
    <property type="entry name" value="MFS"/>
</dbReference>
<dbReference type="CDD" id="cd17320">
    <property type="entry name" value="MFS_MdfA_MDR_like"/>
    <property type="match status" value="1"/>
</dbReference>
<dbReference type="RefSeq" id="WP_304120917.1">
    <property type="nucleotide sequence ID" value="NZ_DYZA01000049.1"/>
</dbReference>
<feature type="transmembrane region" description="Helical" evidence="8">
    <location>
        <begin position="82"/>
        <end position="100"/>
    </location>
</feature>
<evidence type="ECO:0000256" key="5">
    <source>
        <dbReference type="ARBA" id="ARBA00022692"/>
    </source>
</evidence>
<keyword evidence="4" id="KW-1003">Cell membrane</keyword>
<feature type="transmembrane region" description="Helical" evidence="8">
    <location>
        <begin position="106"/>
        <end position="127"/>
    </location>
</feature>
<keyword evidence="6 8" id="KW-1133">Transmembrane helix</keyword>
<feature type="transmembrane region" description="Helical" evidence="8">
    <location>
        <begin position="316"/>
        <end position="337"/>
    </location>
</feature>
<comment type="caution">
    <text evidence="10">The sequence shown here is derived from an EMBL/GenBank/DDBJ whole genome shotgun (WGS) entry which is preliminary data.</text>
</comment>
<feature type="transmembrane region" description="Helical" evidence="8">
    <location>
        <begin position="285"/>
        <end position="310"/>
    </location>
</feature>
<keyword evidence="7 8" id="KW-0472">Membrane</keyword>
<evidence type="ECO:0000259" key="9">
    <source>
        <dbReference type="PROSITE" id="PS50850"/>
    </source>
</evidence>
<reference evidence="10" key="2">
    <citation type="submission" date="2021-09" db="EMBL/GenBank/DDBJ databases">
        <authorList>
            <person name="Gilroy R."/>
        </authorList>
    </citation>
    <scope>NUCLEOTIDE SEQUENCE</scope>
    <source>
        <strain evidence="10">ChiGjej2B2-19336</strain>
    </source>
</reference>
<evidence type="ECO:0000313" key="10">
    <source>
        <dbReference type="EMBL" id="HJD96537.1"/>
    </source>
</evidence>
<feature type="transmembrane region" description="Helical" evidence="8">
    <location>
        <begin position="373"/>
        <end position="394"/>
    </location>
</feature>
<feature type="domain" description="Major facilitator superfamily (MFS) profile" evidence="9">
    <location>
        <begin position="12"/>
        <end position="398"/>
    </location>
</feature>
<dbReference type="GO" id="GO:1990961">
    <property type="term" value="P:xenobiotic detoxification by transmembrane export across the plasma membrane"/>
    <property type="evidence" value="ECO:0007669"/>
    <property type="project" value="InterPro"/>
</dbReference>
<feature type="transmembrane region" description="Helical" evidence="8">
    <location>
        <begin position="164"/>
        <end position="189"/>
    </location>
</feature>
<name>A0A921AUC6_9BACT</name>
<dbReference type="PROSITE" id="PS50850">
    <property type="entry name" value="MFS"/>
    <property type="match status" value="1"/>
</dbReference>
<keyword evidence="3" id="KW-0813">Transport</keyword>
<dbReference type="Gene3D" id="1.20.1720.10">
    <property type="entry name" value="Multidrug resistance protein D"/>
    <property type="match status" value="1"/>
</dbReference>
<evidence type="ECO:0000256" key="2">
    <source>
        <dbReference type="ARBA" id="ARBA00006236"/>
    </source>
</evidence>
<evidence type="ECO:0000256" key="6">
    <source>
        <dbReference type="ARBA" id="ARBA00022989"/>
    </source>
</evidence>
<evidence type="ECO:0000313" key="11">
    <source>
        <dbReference type="Proteomes" id="UP000698963"/>
    </source>
</evidence>
<dbReference type="InterPro" id="IPR036259">
    <property type="entry name" value="MFS_trans_sf"/>
</dbReference>
<proteinExistence type="inferred from homology"/>
<dbReference type="InterPro" id="IPR020846">
    <property type="entry name" value="MFS_dom"/>
</dbReference>
<dbReference type="GO" id="GO:0042910">
    <property type="term" value="F:xenobiotic transmembrane transporter activity"/>
    <property type="evidence" value="ECO:0007669"/>
    <property type="project" value="InterPro"/>
</dbReference>
<comment type="similarity">
    <text evidence="2">Belongs to the major facilitator superfamily. Bcr/CmlA family.</text>
</comment>
<organism evidence="10 11">
    <name type="scientific">Mailhella massiliensis</name>
    <dbReference type="NCBI Taxonomy" id="1903261"/>
    <lineage>
        <taxon>Bacteria</taxon>
        <taxon>Pseudomonadati</taxon>
        <taxon>Thermodesulfobacteriota</taxon>
        <taxon>Desulfovibrionia</taxon>
        <taxon>Desulfovibrionales</taxon>
        <taxon>Desulfovibrionaceae</taxon>
        <taxon>Mailhella</taxon>
    </lineage>
</organism>
<dbReference type="AlphaFoldDB" id="A0A921AUC6"/>
<evidence type="ECO:0000256" key="7">
    <source>
        <dbReference type="ARBA" id="ARBA00023136"/>
    </source>
</evidence>